<dbReference type="InterPro" id="IPR018499">
    <property type="entry name" value="Tetraspanin/Peripherin"/>
</dbReference>
<dbReference type="AlphaFoldDB" id="A0AAW1DQ74"/>
<dbReference type="GO" id="GO:0016020">
    <property type="term" value="C:membrane"/>
    <property type="evidence" value="ECO:0007669"/>
    <property type="project" value="UniProtKB-SubCell"/>
</dbReference>
<dbReference type="Pfam" id="PF00335">
    <property type="entry name" value="Tetraspanin"/>
    <property type="match status" value="1"/>
</dbReference>
<keyword evidence="3 5" id="KW-1133">Transmembrane helix</keyword>
<keyword evidence="4 5" id="KW-0472">Membrane</keyword>
<evidence type="ECO:0000256" key="4">
    <source>
        <dbReference type="ARBA" id="ARBA00023136"/>
    </source>
</evidence>
<keyword evidence="2 5" id="KW-0812">Transmembrane</keyword>
<evidence type="ECO:0000313" key="6">
    <source>
        <dbReference type="EMBL" id="KAK9512797.1"/>
    </source>
</evidence>
<evidence type="ECO:0000256" key="3">
    <source>
        <dbReference type="ARBA" id="ARBA00022989"/>
    </source>
</evidence>
<feature type="transmembrane region" description="Helical" evidence="5">
    <location>
        <begin position="16"/>
        <end position="35"/>
    </location>
</feature>
<proteinExistence type="predicted"/>
<dbReference type="Gene3D" id="1.10.1450.10">
    <property type="entry name" value="Tetraspanin"/>
    <property type="match status" value="1"/>
</dbReference>
<name>A0AAW1DQ74_9HEMI</name>
<dbReference type="CDD" id="cd03127">
    <property type="entry name" value="tetraspanin_LEL"/>
    <property type="match status" value="1"/>
</dbReference>
<protein>
    <recommendedName>
        <fullName evidence="8">Tetraspanin</fullName>
    </recommendedName>
</protein>
<keyword evidence="7" id="KW-1185">Reference proteome</keyword>
<evidence type="ECO:0000256" key="5">
    <source>
        <dbReference type="SAM" id="Phobius"/>
    </source>
</evidence>
<organism evidence="6 7">
    <name type="scientific">Rhynocoris fuscipes</name>
    <dbReference type="NCBI Taxonomy" id="488301"/>
    <lineage>
        <taxon>Eukaryota</taxon>
        <taxon>Metazoa</taxon>
        <taxon>Ecdysozoa</taxon>
        <taxon>Arthropoda</taxon>
        <taxon>Hexapoda</taxon>
        <taxon>Insecta</taxon>
        <taxon>Pterygota</taxon>
        <taxon>Neoptera</taxon>
        <taxon>Paraneoptera</taxon>
        <taxon>Hemiptera</taxon>
        <taxon>Heteroptera</taxon>
        <taxon>Panheteroptera</taxon>
        <taxon>Cimicomorpha</taxon>
        <taxon>Reduviidae</taxon>
        <taxon>Harpactorinae</taxon>
        <taxon>Harpactorini</taxon>
        <taxon>Rhynocoris</taxon>
    </lineage>
</organism>
<reference evidence="6 7" key="1">
    <citation type="submission" date="2022-12" db="EMBL/GenBank/DDBJ databases">
        <title>Chromosome-level genome assembly of true bugs.</title>
        <authorList>
            <person name="Ma L."/>
            <person name="Li H."/>
        </authorList>
    </citation>
    <scope>NUCLEOTIDE SEQUENCE [LARGE SCALE GENOMIC DNA]</scope>
    <source>
        <strain evidence="6">Lab_2022b</strain>
    </source>
</reference>
<accession>A0AAW1DQ74</accession>
<feature type="transmembrane region" description="Helical" evidence="5">
    <location>
        <begin position="74"/>
        <end position="101"/>
    </location>
</feature>
<comment type="caution">
    <text evidence="6">The sequence shown here is derived from an EMBL/GenBank/DDBJ whole genome shotgun (WGS) entry which is preliminary data.</text>
</comment>
<evidence type="ECO:0000256" key="2">
    <source>
        <dbReference type="ARBA" id="ARBA00022692"/>
    </source>
</evidence>
<dbReference type="InterPro" id="IPR008952">
    <property type="entry name" value="Tetraspanin_EC2_sf"/>
</dbReference>
<dbReference type="EMBL" id="JAPXFL010000001">
    <property type="protein sequence ID" value="KAK9512797.1"/>
    <property type="molecule type" value="Genomic_DNA"/>
</dbReference>
<evidence type="ECO:0000313" key="7">
    <source>
        <dbReference type="Proteomes" id="UP001461498"/>
    </source>
</evidence>
<dbReference type="Proteomes" id="UP001461498">
    <property type="component" value="Unassembled WGS sequence"/>
</dbReference>
<sequence>MRGPATWFISNSNPNGVSLLVLATQSISEIGFYIATAHNEHYVYIVLFVLVSVIFITSLMGCVGAWTGRFQILLFYWIIMCLTSLVSFLAGVIALVGRIIIELVMRNSLKALFQKHNMNVINKLQEYFQCCGLNGTSYYSFEKELPASCCPTSVCDISHSYNRGCLIVIIEEMKKIFLTLGVSFIIVGILICIVGSFAFYLGALIREEKKEKLNIIK</sequence>
<evidence type="ECO:0000256" key="1">
    <source>
        <dbReference type="ARBA" id="ARBA00004141"/>
    </source>
</evidence>
<evidence type="ECO:0008006" key="8">
    <source>
        <dbReference type="Google" id="ProtNLM"/>
    </source>
</evidence>
<comment type="subcellular location">
    <subcellularLocation>
        <location evidence="1">Membrane</location>
        <topology evidence="1">Multi-pass membrane protein</topology>
    </subcellularLocation>
</comment>
<feature type="transmembrane region" description="Helical" evidence="5">
    <location>
        <begin position="42"/>
        <end position="68"/>
    </location>
</feature>
<feature type="transmembrane region" description="Helical" evidence="5">
    <location>
        <begin position="176"/>
        <end position="201"/>
    </location>
</feature>
<gene>
    <name evidence="6" type="ORF">O3M35_001132</name>
</gene>
<dbReference type="SUPFAM" id="SSF48652">
    <property type="entry name" value="Tetraspanin"/>
    <property type="match status" value="1"/>
</dbReference>